<dbReference type="Proteomes" id="UP001165460">
    <property type="component" value="Unassembled WGS sequence"/>
</dbReference>
<dbReference type="EMBL" id="JALGBH010000002">
    <property type="protein sequence ID" value="MCJ0743496.1"/>
    <property type="molecule type" value="Genomic_DNA"/>
</dbReference>
<feature type="signal peptide" evidence="1">
    <location>
        <begin position="1"/>
        <end position="20"/>
    </location>
</feature>
<keyword evidence="1" id="KW-0732">Signal</keyword>
<name>A0ABS9ZYU8_9SPHI</name>
<evidence type="ECO:0000313" key="3">
    <source>
        <dbReference type="Proteomes" id="UP001165460"/>
    </source>
</evidence>
<proteinExistence type="predicted"/>
<dbReference type="SUPFAM" id="SSF47781">
    <property type="entry name" value="RuvA domain 2-like"/>
    <property type="match status" value="1"/>
</dbReference>
<evidence type="ECO:0000313" key="2">
    <source>
        <dbReference type="EMBL" id="MCJ0743496.1"/>
    </source>
</evidence>
<sequence length="680" mass="79236">MRFRLLIPLLVIFSEITAKAQTTEQDIIKELIENMAENLPEDYDFSELEERLLYYRSHPVNLNHTSVEELKTLLFLSPLQIHNLFEYMKRNGKLIDIYELQAIEGFDTETVQRLMLFVSLDQNTINDRITLYNVLKYTHNDLIIRYERVLEKSRGYEVLPGNRYLGTPDKYLFRYKYNYSNRISASLIFKKDAGEYLFNGPKQYPFDYLSTHVALFKIGKFKKIVLGDYSLQFGQALTLWSGFAFGKSPEISSMVKNGMGLKPYTSSNEYAFLRGASATINLFKNIDLTPFISYRYLDATVTENSDGLKTISTINQTGLHRTSSEIKNKNSTSQLIYGGVVQYQLKNLNVGAIAYQTHFNNTFIPGTGLYRNFNFTGKDLTNLGTYYDFTYKNIYLFGEIGRSIHNGTAFINGLLVSLSSTVSAVALYRNYPENYHNFFNQALSETSEAVNEKGLYTGLKINPSKSWSFSVYTDYFRFPWLKFRVDAPSDGYELLAQANYTPRKSIKTVFRFKMKNKQLNTDKSVPFNYLEDVRTENYRTEIKWKFNKSWGFQNRLEMVRYKKGTANTEYGYLFYQDIEYSPLSSNLSANLRVAYFNTASYNSRIYAYEDDVLYHFTFTPYNGKGIRTYANLKYRLAKQLDMWARYALFNYNNVETVGSYLDEVPGNKKSDIRLQLRYQF</sequence>
<reference evidence="2" key="1">
    <citation type="submission" date="2022-03" db="EMBL/GenBank/DDBJ databases">
        <authorList>
            <person name="Woo C.Y."/>
        </authorList>
    </citation>
    <scope>NUCLEOTIDE SEQUENCE</scope>
    <source>
        <strain evidence="2">CYS-01</strain>
    </source>
</reference>
<dbReference type="RefSeq" id="WP_243362694.1">
    <property type="nucleotide sequence ID" value="NZ_JALGBH010000002.1"/>
</dbReference>
<gene>
    <name evidence="2" type="ORF">MMF97_12300</name>
</gene>
<keyword evidence="3" id="KW-1185">Reference proteome</keyword>
<comment type="caution">
    <text evidence="2">The sequence shown here is derived from an EMBL/GenBank/DDBJ whole genome shotgun (WGS) entry which is preliminary data.</text>
</comment>
<accession>A0ABS9ZYU8</accession>
<feature type="chain" id="PRO_5046545848" evidence="1">
    <location>
        <begin position="21"/>
        <end position="680"/>
    </location>
</feature>
<protein>
    <submittedName>
        <fullName evidence="2">Helix-hairpin-helix domain-containing protein</fullName>
    </submittedName>
</protein>
<organism evidence="2 3">
    <name type="scientific">Pedobacter montanisoli</name>
    <dbReference type="NCBI Taxonomy" id="2923277"/>
    <lineage>
        <taxon>Bacteria</taxon>
        <taxon>Pseudomonadati</taxon>
        <taxon>Bacteroidota</taxon>
        <taxon>Sphingobacteriia</taxon>
        <taxon>Sphingobacteriales</taxon>
        <taxon>Sphingobacteriaceae</taxon>
        <taxon>Pedobacter</taxon>
    </lineage>
</organism>
<evidence type="ECO:0000256" key="1">
    <source>
        <dbReference type="SAM" id="SignalP"/>
    </source>
</evidence>
<dbReference type="InterPro" id="IPR010994">
    <property type="entry name" value="RuvA_2-like"/>
</dbReference>